<dbReference type="Proteomes" id="UP001260715">
    <property type="component" value="Unassembled WGS sequence"/>
</dbReference>
<evidence type="ECO:0000256" key="7">
    <source>
        <dbReference type="SAM" id="Phobius"/>
    </source>
</evidence>
<comment type="subcellular location">
    <subcellularLocation>
        <location evidence="1">Endomembrane system</location>
        <topology evidence="1">Multi-pass membrane protein</topology>
    </subcellularLocation>
</comment>
<evidence type="ECO:0000259" key="8">
    <source>
        <dbReference type="Pfam" id="PF04116"/>
    </source>
</evidence>
<keyword evidence="2 7" id="KW-0812">Transmembrane</keyword>
<protein>
    <submittedName>
        <fullName evidence="9">Sterol desaturase/sphingolipid hydroxylase (Fatty acid hydroxylase superfamily)</fullName>
    </submittedName>
</protein>
<evidence type="ECO:0000256" key="4">
    <source>
        <dbReference type="ARBA" id="ARBA00023002"/>
    </source>
</evidence>
<proteinExistence type="predicted"/>
<feature type="transmembrane region" description="Helical" evidence="7">
    <location>
        <begin position="333"/>
        <end position="354"/>
    </location>
</feature>
<dbReference type="Pfam" id="PF04116">
    <property type="entry name" value="FA_hydroxylase"/>
    <property type="match status" value="1"/>
</dbReference>
<dbReference type="PANTHER" id="PTHR21624:SF1">
    <property type="entry name" value="ALKYLGLYCEROL MONOOXYGENASE"/>
    <property type="match status" value="1"/>
</dbReference>
<sequence length="406" mass="46078">MDGKQEILALGVCLAGRKRQGTVRQCFVHRGIISAMEKIIVYIIPVFLLLIVAEFTYGYVRGRNTYRLPDVLASMSQGVISQLVALLTQLFQVGLYSLTYRAVAIFPAARFWQGAFGWIAAILLFDFFDYWLHRFGHENALGWAAHSVHHQSQDFNLSTALRQESTVALLGWVFYLPMAILGVEPEQFGIAGLVVLTYQFWIHTEHIGKLGWFDRVFSSPSNHRVHHAVNEQYLDKNYGGMLVIWDRMFGTFAEEKEKVVYGTRTPLNSWDPLWAVLSGYWQLLHSAATMPRWQDKLKIWFKAPGWRPAGMEPYPPFDLEAARRRYDVQLPRVRQWLSGLQFVGLLAAASVLLWQADEQPYLHLLAISTALLAGFWALGAYMQRRLGGALVLAIDVAAAVAVYALI</sequence>
<evidence type="ECO:0000256" key="5">
    <source>
        <dbReference type="ARBA" id="ARBA00023098"/>
    </source>
</evidence>
<evidence type="ECO:0000256" key="1">
    <source>
        <dbReference type="ARBA" id="ARBA00004127"/>
    </source>
</evidence>
<dbReference type="InterPro" id="IPR006694">
    <property type="entry name" value="Fatty_acid_hydroxylase"/>
</dbReference>
<evidence type="ECO:0000313" key="9">
    <source>
        <dbReference type="EMBL" id="MDR6582173.1"/>
    </source>
</evidence>
<dbReference type="PANTHER" id="PTHR21624">
    <property type="entry name" value="STEROL DESATURASE-RELATED PROTEIN"/>
    <property type="match status" value="1"/>
</dbReference>
<comment type="caution">
    <text evidence="9">The sequence shown here is derived from an EMBL/GenBank/DDBJ whole genome shotgun (WGS) entry which is preliminary data.</text>
</comment>
<evidence type="ECO:0000256" key="2">
    <source>
        <dbReference type="ARBA" id="ARBA00022692"/>
    </source>
</evidence>
<keyword evidence="6 7" id="KW-0472">Membrane</keyword>
<organism evidence="9 10">
    <name type="scientific">Herbaspirillum frisingense</name>
    <dbReference type="NCBI Taxonomy" id="92645"/>
    <lineage>
        <taxon>Bacteria</taxon>
        <taxon>Pseudomonadati</taxon>
        <taxon>Pseudomonadota</taxon>
        <taxon>Betaproteobacteria</taxon>
        <taxon>Burkholderiales</taxon>
        <taxon>Oxalobacteraceae</taxon>
        <taxon>Herbaspirillum</taxon>
    </lineage>
</organism>
<dbReference type="EMBL" id="JAVDSJ010000001">
    <property type="protein sequence ID" value="MDR6582173.1"/>
    <property type="molecule type" value="Genomic_DNA"/>
</dbReference>
<reference evidence="9 10" key="1">
    <citation type="submission" date="2023-07" db="EMBL/GenBank/DDBJ databases">
        <title>Sorghum-associated microbial communities from plants grown in Nebraska, USA.</title>
        <authorList>
            <person name="Schachtman D."/>
        </authorList>
    </citation>
    <scope>NUCLEOTIDE SEQUENCE [LARGE SCALE GENOMIC DNA]</scope>
    <source>
        <strain evidence="9 10">596</strain>
    </source>
</reference>
<feature type="transmembrane region" description="Helical" evidence="7">
    <location>
        <begin position="386"/>
        <end position="405"/>
    </location>
</feature>
<evidence type="ECO:0000256" key="6">
    <source>
        <dbReference type="ARBA" id="ARBA00023136"/>
    </source>
</evidence>
<accession>A0ABU1P8E0</accession>
<feature type="domain" description="Fatty acid hydroxylase" evidence="8">
    <location>
        <begin position="118"/>
        <end position="251"/>
    </location>
</feature>
<keyword evidence="3 7" id="KW-1133">Transmembrane helix</keyword>
<feature type="transmembrane region" description="Helical" evidence="7">
    <location>
        <begin position="39"/>
        <end position="59"/>
    </location>
</feature>
<dbReference type="InterPro" id="IPR051689">
    <property type="entry name" value="Sterol_desaturase/TMEM195"/>
</dbReference>
<feature type="transmembrane region" description="Helical" evidence="7">
    <location>
        <begin position="79"/>
        <end position="99"/>
    </location>
</feature>
<feature type="transmembrane region" description="Helical" evidence="7">
    <location>
        <begin position="111"/>
        <end position="132"/>
    </location>
</feature>
<evidence type="ECO:0000256" key="3">
    <source>
        <dbReference type="ARBA" id="ARBA00022989"/>
    </source>
</evidence>
<keyword evidence="4" id="KW-0560">Oxidoreductase</keyword>
<gene>
    <name evidence="9" type="ORF">J2W50_000348</name>
</gene>
<name>A0ABU1P8E0_9BURK</name>
<feature type="transmembrane region" description="Helical" evidence="7">
    <location>
        <begin position="360"/>
        <end position="379"/>
    </location>
</feature>
<keyword evidence="5" id="KW-0443">Lipid metabolism</keyword>
<evidence type="ECO:0000313" key="10">
    <source>
        <dbReference type="Proteomes" id="UP001260715"/>
    </source>
</evidence>
<keyword evidence="10" id="KW-1185">Reference proteome</keyword>